<dbReference type="EMBL" id="ARZY01000018">
    <property type="protein sequence ID" value="EWH09907.1"/>
    <property type="molecule type" value="Genomic_DNA"/>
</dbReference>
<dbReference type="eggNOG" id="ENOG5033872">
    <property type="taxonomic scope" value="Bacteria"/>
</dbReference>
<sequence>MKLIRTLGIAIPLMLSSYQASSGVCSNSGSKLHAGYINGMITTLDRALNNSEALSNSIMPQLEGAGHSTKWVLHYNNDEAILDQVEQLIDQKTSDQASKFVLMLQSFTSDMESMSGEMIGENSTFGENLRATIADFYLEFSEDLQSILMSLANKSNSHWANDEDLYSMLTFLKNDIDSECYKVLLLPHSQGNFYANALYQALYGLSSNGYNISDFKLIGQLSLGAPTSAIGGGLTPIKDEDSITAILSHKDDIILNLMSGLGLSVSEQTVDTPTSDLSAHGLIETFLRVPEIEARMHETALKIANELEPMPLYQYSVASSAMQSAGHNDFDEVLDIKFPAGEEYRYYNVPLSVYESMRSAPSVGAYFNKNIRNDYYYIRFK</sequence>
<name>W7QLT5_9ALTE</name>
<keyword evidence="4" id="KW-1185">Reference proteome</keyword>
<organism evidence="3 4">
    <name type="scientific">Catenovulum agarivorans DS-2</name>
    <dbReference type="NCBI Taxonomy" id="1328313"/>
    <lineage>
        <taxon>Bacteria</taxon>
        <taxon>Pseudomonadati</taxon>
        <taxon>Pseudomonadota</taxon>
        <taxon>Gammaproteobacteria</taxon>
        <taxon>Alteromonadales</taxon>
        <taxon>Alteromonadaceae</taxon>
        <taxon>Catenovulum</taxon>
    </lineage>
</organism>
<accession>W7QLT5</accession>
<evidence type="ECO:0000313" key="3">
    <source>
        <dbReference type="EMBL" id="EWH09907.1"/>
    </source>
</evidence>
<feature type="signal peptide" evidence="1">
    <location>
        <begin position="1"/>
        <end position="22"/>
    </location>
</feature>
<keyword evidence="1" id="KW-0732">Signal</keyword>
<feature type="domain" description="KTSC" evidence="2">
    <location>
        <begin position="319"/>
        <end position="375"/>
    </location>
</feature>
<comment type="caution">
    <text evidence="3">The sequence shown here is derived from an EMBL/GenBank/DDBJ whole genome shotgun (WGS) entry which is preliminary data.</text>
</comment>
<feature type="chain" id="PRO_5004901477" description="KTSC domain-containing protein" evidence="1">
    <location>
        <begin position="23"/>
        <end position="381"/>
    </location>
</feature>
<dbReference type="InterPro" id="IPR025309">
    <property type="entry name" value="KTSC_dom"/>
</dbReference>
<dbReference type="Proteomes" id="UP000019276">
    <property type="component" value="Unassembled WGS sequence"/>
</dbReference>
<gene>
    <name evidence="3" type="ORF">DS2_10687</name>
</gene>
<dbReference type="Pfam" id="PF13619">
    <property type="entry name" value="KTSC"/>
    <property type="match status" value="1"/>
</dbReference>
<dbReference type="STRING" id="1328313.DS2_10687"/>
<reference evidence="3 4" key="1">
    <citation type="journal article" date="2014" name="Genome Announc.">
        <title>Draft Genome Sequence of the Agar-Degrading Bacterium Catenovulum sp. Strain DS-2, Isolated from Intestines of Haliotis diversicolor.</title>
        <authorList>
            <person name="Shan D."/>
            <person name="Li X."/>
            <person name="Gu Z."/>
            <person name="Wei G."/>
            <person name="Gao Z."/>
            <person name="Shao Z."/>
        </authorList>
    </citation>
    <scope>NUCLEOTIDE SEQUENCE [LARGE SCALE GENOMIC DNA]</scope>
    <source>
        <strain evidence="3 4">DS-2</strain>
    </source>
</reference>
<evidence type="ECO:0000259" key="2">
    <source>
        <dbReference type="Pfam" id="PF13619"/>
    </source>
</evidence>
<dbReference type="AlphaFoldDB" id="W7QLT5"/>
<evidence type="ECO:0000256" key="1">
    <source>
        <dbReference type="SAM" id="SignalP"/>
    </source>
</evidence>
<proteinExistence type="predicted"/>
<evidence type="ECO:0000313" key="4">
    <source>
        <dbReference type="Proteomes" id="UP000019276"/>
    </source>
</evidence>
<protein>
    <recommendedName>
        <fullName evidence="2">KTSC domain-containing protein</fullName>
    </recommendedName>
</protein>